<feature type="compositionally biased region" description="Basic and acidic residues" evidence="13">
    <location>
        <begin position="187"/>
        <end position="211"/>
    </location>
</feature>
<dbReference type="PRINTS" id="PR00773">
    <property type="entry name" value="GRPEPROTEIN"/>
</dbReference>
<evidence type="ECO:0000256" key="9">
    <source>
        <dbReference type="ARBA" id="ARBA00076414"/>
    </source>
</evidence>
<dbReference type="GO" id="GO:0005737">
    <property type="term" value="C:cytoplasm"/>
    <property type="evidence" value="ECO:0007669"/>
    <property type="project" value="UniProtKB-SubCell"/>
</dbReference>
<reference evidence="15" key="1">
    <citation type="submission" date="2018-02" db="EMBL/GenBank/DDBJ databases">
        <title>Genome sequence of Candidatus Liberibacter europaeus.</title>
        <authorList>
            <person name="Frampton R.A."/>
            <person name="Thompson S.M."/>
            <person name="David C."/>
            <person name="Addison S.M."/>
            <person name="Smith G.R."/>
        </authorList>
    </citation>
    <scope>NUCLEOTIDE SEQUENCE [LARGE SCALE GENOMIC DNA]</scope>
</reference>
<dbReference type="PROSITE" id="PS01071">
    <property type="entry name" value="GRPE"/>
    <property type="match status" value="1"/>
</dbReference>
<evidence type="ECO:0000313" key="15">
    <source>
        <dbReference type="Proteomes" id="UP000240811"/>
    </source>
</evidence>
<evidence type="ECO:0000256" key="3">
    <source>
        <dbReference type="ARBA" id="ARBA00011738"/>
    </source>
</evidence>
<proteinExistence type="inferred from homology"/>
<evidence type="ECO:0000256" key="4">
    <source>
        <dbReference type="ARBA" id="ARBA00022490"/>
    </source>
</evidence>
<organism evidence="14 15">
    <name type="scientific">Candidatus Liberibacter europaeus</name>
    <dbReference type="NCBI Taxonomy" id="744859"/>
    <lineage>
        <taxon>Bacteria</taxon>
        <taxon>Pseudomonadati</taxon>
        <taxon>Pseudomonadota</taxon>
        <taxon>Alphaproteobacteria</taxon>
        <taxon>Hyphomicrobiales</taxon>
        <taxon>Rhizobiaceae</taxon>
        <taxon>Liberibacter</taxon>
    </lineage>
</organism>
<dbReference type="FunFam" id="2.30.22.10:FF:000001">
    <property type="entry name" value="Protein GrpE"/>
    <property type="match status" value="1"/>
</dbReference>
<comment type="caution">
    <text evidence="14">The sequence shown here is derived from an EMBL/GenBank/DDBJ whole genome shotgun (WGS) entry which is preliminary data.</text>
</comment>
<evidence type="ECO:0000313" key="14">
    <source>
        <dbReference type="EMBL" id="PTL86517.1"/>
    </source>
</evidence>
<dbReference type="SUPFAM" id="SSF58014">
    <property type="entry name" value="Coiled-coil domain of nucleotide exchange factor GrpE"/>
    <property type="match status" value="1"/>
</dbReference>
<evidence type="ECO:0000256" key="7">
    <source>
        <dbReference type="ARBA" id="ARBA00053401"/>
    </source>
</evidence>
<gene>
    <name evidence="10" type="primary">grpE</name>
    <name evidence="14" type="ORF">C4617_01460</name>
</gene>
<feature type="compositionally biased region" description="Acidic residues" evidence="13">
    <location>
        <begin position="19"/>
        <end position="30"/>
    </location>
</feature>
<evidence type="ECO:0000256" key="11">
    <source>
        <dbReference type="RuleBase" id="RU000639"/>
    </source>
</evidence>
<dbReference type="GO" id="GO:0042803">
    <property type="term" value="F:protein homodimerization activity"/>
    <property type="evidence" value="ECO:0007669"/>
    <property type="project" value="InterPro"/>
</dbReference>
<evidence type="ECO:0000256" key="8">
    <source>
        <dbReference type="ARBA" id="ARBA00072274"/>
    </source>
</evidence>
<evidence type="ECO:0000256" key="2">
    <source>
        <dbReference type="ARBA" id="ARBA00009054"/>
    </source>
</evidence>
<dbReference type="NCBIfam" id="NF010739">
    <property type="entry name" value="PRK14141.1"/>
    <property type="match status" value="1"/>
</dbReference>
<evidence type="ECO:0000256" key="1">
    <source>
        <dbReference type="ARBA" id="ARBA00004496"/>
    </source>
</evidence>
<feature type="region of interest" description="Disordered" evidence="13">
    <location>
        <begin position="1"/>
        <end position="35"/>
    </location>
</feature>
<name>A0A2T4VXK7_9HYPH</name>
<dbReference type="Gene3D" id="2.30.22.10">
    <property type="entry name" value="Head domain of nucleotide exchange factor GrpE"/>
    <property type="match status" value="1"/>
</dbReference>
<comment type="function">
    <text evidence="7 10 11">Participates actively in the response to hyperosmotic and heat shock by preventing the aggregation of stress-denatured proteins, in association with DnaK and GrpE. It is the nucleotide exchange factor for DnaK and may function as a thermosensor. Unfolded proteins bind initially to DnaJ; upon interaction with the DnaJ-bound protein, DnaK hydrolyzes its bound ATP, resulting in the formation of a stable complex. GrpE releases ADP from DnaK; ATP binding to DnaK triggers the release of the substrate protein, thus completing the reaction cycle. Several rounds of ATP-dependent interactions between DnaJ, DnaK and GrpE are required for fully efficient folding.</text>
</comment>
<evidence type="ECO:0000256" key="10">
    <source>
        <dbReference type="HAMAP-Rule" id="MF_01151"/>
    </source>
</evidence>
<comment type="subcellular location">
    <subcellularLocation>
        <location evidence="1 10">Cytoplasm</location>
    </subcellularLocation>
</comment>
<protein>
    <recommendedName>
        <fullName evidence="8 10">Protein GrpE</fullName>
    </recommendedName>
    <alternativeName>
        <fullName evidence="9 10">HSP-70 cofactor</fullName>
    </alternativeName>
</protein>
<dbReference type="NCBIfam" id="NF010738">
    <property type="entry name" value="PRK14140.1"/>
    <property type="match status" value="1"/>
</dbReference>
<dbReference type="HAMAP" id="MF_01151">
    <property type="entry name" value="GrpE"/>
    <property type="match status" value="1"/>
</dbReference>
<dbReference type="PANTHER" id="PTHR21237">
    <property type="entry name" value="GRPE PROTEIN"/>
    <property type="match status" value="1"/>
</dbReference>
<dbReference type="Proteomes" id="UP000240811">
    <property type="component" value="Unassembled WGS sequence"/>
</dbReference>
<dbReference type="SUPFAM" id="SSF51064">
    <property type="entry name" value="Head domain of nucleotide exchange factor GrpE"/>
    <property type="match status" value="1"/>
</dbReference>
<keyword evidence="6 10" id="KW-0143">Chaperone</keyword>
<dbReference type="AlphaFoldDB" id="A0A2T4VXK7"/>
<keyword evidence="4 10" id="KW-0963">Cytoplasm</keyword>
<accession>A0A2T4VXK7</accession>
<comment type="similarity">
    <text evidence="2 10 12">Belongs to the GrpE family.</text>
</comment>
<dbReference type="Gene3D" id="3.90.20.20">
    <property type="match status" value="1"/>
</dbReference>
<dbReference type="PANTHER" id="PTHR21237:SF23">
    <property type="entry name" value="GRPE PROTEIN HOMOLOG, MITOCHONDRIAL"/>
    <property type="match status" value="1"/>
</dbReference>
<dbReference type="InterPro" id="IPR000740">
    <property type="entry name" value="GrpE"/>
</dbReference>
<feature type="compositionally biased region" description="Basic and acidic residues" evidence="13">
    <location>
        <begin position="1"/>
        <end position="18"/>
    </location>
</feature>
<dbReference type="InterPro" id="IPR013805">
    <property type="entry name" value="GrpE_CC"/>
</dbReference>
<dbReference type="GO" id="GO:0051087">
    <property type="term" value="F:protein-folding chaperone binding"/>
    <property type="evidence" value="ECO:0007669"/>
    <property type="project" value="InterPro"/>
</dbReference>
<dbReference type="GO" id="GO:0006457">
    <property type="term" value="P:protein folding"/>
    <property type="evidence" value="ECO:0007669"/>
    <property type="project" value="InterPro"/>
</dbReference>
<dbReference type="GO" id="GO:0000774">
    <property type="term" value="F:adenyl-nucleotide exchange factor activity"/>
    <property type="evidence" value="ECO:0007669"/>
    <property type="project" value="InterPro"/>
</dbReference>
<dbReference type="InterPro" id="IPR009012">
    <property type="entry name" value="GrpE_head"/>
</dbReference>
<evidence type="ECO:0000256" key="5">
    <source>
        <dbReference type="ARBA" id="ARBA00023016"/>
    </source>
</evidence>
<evidence type="ECO:0000256" key="13">
    <source>
        <dbReference type="SAM" id="MobiDB-lite"/>
    </source>
</evidence>
<evidence type="ECO:0000256" key="6">
    <source>
        <dbReference type="ARBA" id="ARBA00023186"/>
    </source>
</evidence>
<keyword evidence="5 10" id="KW-0346">Stress response</keyword>
<evidence type="ECO:0000256" key="12">
    <source>
        <dbReference type="RuleBase" id="RU004478"/>
    </source>
</evidence>
<comment type="subunit">
    <text evidence="3 10">Homodimer.</text>
</comment>
<dbReference type="Pfam" id="PF01025">
    <property type="entry name" value="GrpE"/>
    <property type="match status" value="1"/>
</dbReference>
<sequence>MNDENIEKENVCSEKDCAPIEEETTTDPIEEAQSKAKEFHEKYIRVVAEMENLRRRTDREKQDIQYYSNTAFARDMLSVADNLSRALDYTPTDEEKIVNTGLKSLIDGIEMTKREMISTLEKHGIKKLESDGKKFDPNFHQAMFEEQNETIPANTIIKVVQDGYTINDRVLRPALVGISKGIPNNLQKKEHLKDDPQPIDNEDKSDHVGNE</sequence>
<feature type="region of interest" description="Disordered" evidence="13">
    <location>
        <begin position="185"/>
        <end position="211"/>
    </location>
</feature>
<dbReference type="GO" id="GO:0051082">
    <property type="term" value="F:unfolded protein binding"/>
    <property type="evidence" value="ECO:0007669"/>
    <property type="project" value="TreeGrafter"/>
</dbReference>
<dbReference type="CDD" id="cd00446">
    <property type="entry name" value="GrpE"/>
    <property type="match status" value="1"/>
</dbReference>
<dbReference type="EMBL" id="PSQJ01000002">
    <property type="protein sequence ID" value="PTL86517.1"/>
    <property type="molecule type" value="Genomic_DNA"/>
</dbReference>